<dbReference type="InterPro" id="IPR032675">
    <property type="entry name" value="LRR_dom_sf"/>
</dbReference>
<dbReference type="Proteomes" id="UP000241769">
    <property type="component" value="Unassembled WGS sequence"/>
</dbReference>
<gene>
    <name evidence="2" type="ORF">PROFUN_03421</name>
</gene>
<dbReference type="EMBL" id="MDYQ01000012">
    <property type="protein sequence ID" value="PRP88312.1"/>
    <property type="molecule type" value="Genomic_DNA"/>
</dbReference>
<dbReference type="InParanoid" id="A0A2P6NWG9"/>
<feature type="region of interest" description="Disordered" evidence="1">
    <location>
        <begin position="1"/>
        <end position="31"/>
    </location>
</feature>
<sequence length="501" mass="57645">MSSSEDHQGPSNLKREREDPQNDRRVKRTKEEQCGLEQLPEELLSMIAGYLTKRKFCGDYIRWVPDLVALLNLMVCSRFMCKIIQPFYAAIHMSHVLMPLTARRREHIFFNQAGYTDYTRTLSIVIEERTVQDYVLEQKRLFQDGTAFPNIERLSLRMSRAALEANLLPPPDVLKNRKFKELNVVVQSSQPLGLFFDSVEPSWERNNNVKRNLESFLSVIHPHLTAFRYGESFQLSLCHKLEDLDVPGEYHNEIIKQSWPNLRIVNIAGSTEDQTDFFRRHPTITDLIDGEPSSRKEKVTDILPNLEHLECEGECLHDFVLPVSTTGKCRPLTTIRLRVDRLSGIIQVPPDVPLSTLTTLEIVAGFPTTECLSQLPPSITSMTLTSESDCSPPPRLPRLPRLTTITIHMSKMPDFDRVQALDEGDRVTRWKVIDWAKRWSGAIPSLHHLSILAPSDTRMSFDLLERQLKVEIEGETAFHVNWEKGFKWVKRGRDGLGECEY</sequence>
<organism evidence="2 3">
    <name type="scientific">Planoprotostelium fungivorum</name>
    <dbReference type="NCBI Taxonomy" id="1890364"/>
    <lineage>
        <taxon>Eukaryota</taxon>
        <taxon>Amoebozoa</taxon>
        <taxon>Evosea</taxon>
        <taxon>Variosea</taxon>
        <taxon>Cavosteliida</taxon>
        <taxon>Cavosteliaceae</taxon>
        <taxon>Planoprotostelium</taxon>
    </lineage>
</organism>
<reference evidence="2 3" key="1">
    <citation type="journal article" date="2018" name="Genome Biol. Evol.">
        <title>Multiple Roots of Fruiting Body Formation in Amoebozoa.</title>
        <authorList>
            <person name="Hillmann F."/>
            <person name="Forbes G."/>
            <person name="Novohradska S."/>
            <person name="Ferling I."/>
            <person name="Riege K."/>
            <person name="Groth M."/>
            <person name="Westermann M."/>
            <person name="Marz M."/>
            <person name="Spaller T."/>
            <person name="Winckler T."/>
            <person name="Schaap P."/>
            <person name="Glockner G."/>
        </authorList>
    </citation>
    <scope>NUCLEOTIDE SEQUENCE [LARGE SCALE GENOMIC DNA]</scope>
    <source>
        <strain evidence="2 3">Jena</strain>
    </source>
</reference>
<protein>
    <recommendedName>
        <fullName evidence="4">F-box domain-containing protein</fullName>
    </recommendedName>
</protein>
<evidence type="ECO:0000313" key="2">
    <source>
        <dbReference type="EMBL" id="PRP88312.1"/>
    </source>
</evidence>
<dbReference type="AlphaFoldDB" id="A0A2P6NWG9"/>
<proteinExistence type="predicted"/>
<evidence type="ECO:0000313" key="3">
    <source>
        <dbReference type="Proteomes" id="UP000241769"/>
    </source>
</evidence>
<dbReference type="SUPFAM" id="SSF52058">
    <property type="entry name" value="L domain-like"/>
    <property type="match status" value="1"/>
</dbReference>
<evidence type="ECO:0000256" key="1">
    <source>
        <dbReference type="SAM" id="MobiDB-lite"/>
    </source>
</evidence>
<comment type="caution">
    <text evidence="2">The sequence shown here is derived from an EMBL/GenBank/DDBJ whole genome shotgun (WGS) entry which is preliminary data.</text>
</comment>
<name>A0A2P6NWG9_9EUKA</name>
<dbReference type="Gene3D" id="3.80.10.10">
    <property type="entry name" value="Ribonuclease Inhibitor"/>
    <property type="match status" value="1"/>
</dbReference>
<accession>A0A2P6NWG9</accession>
<keyword evidence="3" id="KW-1185">Reference proteome</keyword>
<evidence type="ECO:0008006" key="4">
    <source>
        <dbReference type="Google" id="ProtNLM"/>
    </source>
</evidence>